<evidence type="ECO:0000259" key="5">
    <source>
        <dbReference type="Pfam" id="PF08501"/>
    </source>
</evidence>
<evidence type="ECO:0000256" key="1">
    <source>
        <dbReference type="ARBA" id="ARBA00004871"/>
    </source>
</evidence>
<dbReference type="GO" id="GO:0005829">
    <property type="term" value="C:cytosol"/>
    <property type="evidence" value="ECO:0007669"/>
    <property type="project" value="TreeGrafter"/>
</dbReference>
<dbReference type="PANTHER" id="PTHR21089">
    <property type="entry name" value="SHIKIMATE DEHYDROGENASE"/>
    <property type="match status" value="1"/>
</dbReference>
<accession>A0A1H2QTE0</accession>
<dbReference type="Pfam" id="PF08501">
    <property type="entry name" value="Shikimate_dh_N"/>
    <property type="match status" value="1"/>
</dbReference>
<dbReference type="STRING" id="1058.SAMN05421783_101417"/>
<feature type="domain" description="Shikimate dehydrogenase substrate binding N-terminal" evidence="5">
    <location>
        <begin position="16"/>
        <end position="96"/>
    </location>
</feature>
<evidence type="ECO:0000313" key="7">
    <source>
        <dbReference type="Proteomes" id="UP000198816"/>
    </source>
</evidence>
<dbReference type="GO" id="GO:0019632">
    <property type="term" value="P:shikimate metabolic process"/>
    <property type="evidence" value="ECO:0007669"/>
    <property type="project" value="TreeGrafter"/>
</dbReference>
<dbReference type="GO" id="GO:0004764">
    <property type="term" value="F:shikimate 3-dehydrogenase (NADP+) activity"/>
    <property type="evidence" value="ECO:0007669"/>
    <property type="project" value="InterPro"/>
</dbReference>
<name>A0A1H2QTE0_THIRO</name>
<dbReference type="SUPFAM" id="SSF53223">
    <property type="entry name" value="Aminoacid dehydrogenase-like, N-terminal domain"/>
    <property type="match status" value="1"/>
</dbReference>
<dbReference type="Gene3D" id="3.40.50.720">
    <property type="entry name" value="NAD(P)-binding Rossmann-like Domain"/>
    <property type="match status" value="1"/>
</dbReference>
<dbReference type="GO" id="GO:0009423">
    <property type="term" value="P:chorismate biosynthetic process"/>
    <property type="evidence" value="ECO:0007669"/>
    <property type="project" value="TreeGrafter"/>
</dbReference>
<proteinExistence type="predicted"/>
<dbReference type="InterPro" id="IPR013708">
    <property type="entry name" value="Shikimate_DH-bd_N"/>
</dbReference>
<gene>
    <name evidence="6" type="ORF">SAMN05421783_101417</name>
</gene>
<dbReference type="GO" id="GO:0050661">
    <property type="term" value="F:NADP binding"/>
    <property type="evidence" value="ECO:0007669"/>
    <property type="project" value="TreeGrafter"/>
</dbReference>
<organism evidence="6 7">
    <name type="scientific">Thiocapsa roseopersicina</name>
    <dbReference type="NCBI Taxonomy" id="1058"/>
    <lineage>
        <taxon>Bacteria</taxon>
        <taxon>Pseudomonadati</taxon>
        <taxon>Pseudomonadota</taxon>
        <taxon>Gammaproteobacteria</taxon>
        <taxon>Chromatiales</taxon>
        <taxon>Chromatiaceae</taxon>
        <taxon>Thiocapsa</taxon>
    </lineage>
</organism>
<evidence type="ECO:0000256" key="2">
    <source>
        <dbReference type="ARBA" id="ARBA00022857"/>
    </source>
</evidence>
<dbReference type="Gene3D" id="3.40.50.10860">
    <property type="entry name" value="Leucine Dehydrogenase, chain A, domain 1"/>
    <property type="match status" value="1"/>
</dbReference>
<dbReference type="RefSeq" id="WP_245731666.1">
    <property type="nucleotide sequence ID" value="NZ_FNNZ01000001.1"/>
</dbReference>
<keyword evidence="4" id="KW-0057">Aromatic amino acid biosynthesis</keyword>
<evidence type="ECO:0000256" key="3">
    <source>
        <dbReference type="ARBA" id="ARBA00023002"/>
    </source>
</evidence>
<dbReference type="InterPro" id="IPR022893">
    <property type="entry name" value="Shikimate_DH_fam"/>
</dbReference>
<dbReference type="SUPFAM" id="SSF51735">
    <property type="entry name" value="NAD(P)-binding Rossmann-fold domains"/>
    <property type="match status" value="1"/>
</dbReference>
<dbReference type="GO" id="GO:0009073">
    <property type="term" value="P:aromatic amino acid family biosynthetic process"/>
    <property type="evidence" value="ECO:0007669"/>
    <property type="project" value="UniProtKB-KW"/>
</dbReference>
<protein>
    <submittedName>
        <fullName evidence="6">Shikimate dehydrogenase</fullName>
    </submittedName>
</protein>
<dbReference type="Proteomes" id="UP000198816">
    <property type="component" value="Unassembled WGS sequence"/>
</dbReference>
<keyword evidence="3" id="KW-0560">Oxidoreductase</keyword>
<comment type="pathway">
    <text evidence="1">Metabolic intermediate biosynthesis; chorismate biosynthesis; chorismate from D-erythrose 4-phosphate and phosphoenolpyruvate: step 4/7.</text>
</comment>
<keyword evidence="2" id="KW-0521">NADP</keyword>
<evidence type="ECO:0000256" key="4">
    <source>
        <dbReference type="ARBA" id="ARBA00023141"/>
    </source>
</evidence>
<dbReference type="PANTHER" id="PTHR21089:SF1">
    <property type="entry name" value="BIFUNCTIONAL 3-DEHYDROQUINATE DEHYDRATASE_SHIKIMATE DEHYDROGENASE, CHLOROPLASTIC"/>
    <property type="match status" value="1"/>
</dbReference>
<dbReference type="InterPro" id="IPR046346">
    <property type="entry name" value="Aminoacid_DH-like_N_sf"/>
</dbReference>
<dbReference type="InterPro" id="IPR036291">
    <property type="entry name" value="NAD(P)-bd_dom_sf"/>
</dbReference>
<evidence type="ECO:0000313" key="6">
    <source>
        <dbReference type="EMBL" id="SDW10442.1"/>
    </source>
</evidence>
<sequence length="288" mass="30539">MSILSLPPQKQLTTMLGHPVAENPIDRMFDAVYAHHGLHWQFWKCDLPTEDLLPAAIAGVRALGFAGACITVPYKVASIPFLDEVDADVQAIGAANYMTIDAGRLIGHNNDGKGVVKAIEKVTPIAGKRVAMLGAGGAGRAMAVELAWAGASHLTLITRRQAQGEEVAATVTRASGVPAVWQPWVGEAEIPAGTQILMNATHLGCAPELESIPIHWDQITPVTTLVDVITNPRITPFLQTAKDKGCPIVDGVDMLVQLAMQIFSAWTGIAADEAVFQQAVAQALGEMS</sequence>
<reference evidence="7" key="1">
    <citation type="submission" date="2016-10" db="EMBL/GenBank/DDBJ databases">
        <authorList>
            <person name="Varghese N."/>
            <person name="Submissions S."/>
        </authorList>
    </citation>
    <scope>NUCLEOTIDE SEQUENCE [LARGE SCALE GENOMIC DNA]</scope>
    <source>
        <strain evidence="7">DSM 217</strain>
    </source>
</reference>
<keyword evidence="4" id="KW-0028">Amino-acid biosynthesis</keyword>
<dbReference type="AlphaFoldDB" id="A0A1H2QTE0"/>
<dbReference type="EMBL" id="FNNZ01000001">
    <property type="protein sequence ID" value="SDW10442.1"/>
    <property type="molecule type" value="Genomic_DNA"/>
</dbReference>
<keyword evidence="7" id="KW-1185">Reference proteome</keyword>